<name>Q1YLP9_AURMS</name>
<dbReference type="InterPro" id="IPR012907">
    <property type="entry name" value="Peptidase_S11_C"/>
</dbReference>
<dbReference type="HOGENOM" id="CLU_027070_8_1_5"/>
<comment type="catalytic activity">
    <reaction evidence="12">
        <text>Preferential cleavage: (Ac)2-L-Lys-D-Ala-|-D-Ala. Also transpeptidation of peptidyl-alanyl moieties that are N-acyl substituents of D-alanine.</text>
        <dbReference type="EC" id="3.4.16.4"/>
    </reaction>
</comment>
<evidence type="ECO:0000256" key="11">
    <source>
        <dbReference type="ARBA" id="ARBA00023316"/>
    </source>
</evidence>
<gene>
    <name evidence="18" type="ORF">SI859A1_02498</name>
</gene>
<dbReference type="GO" id="GO:0009252">
    <property type="term" value="P:peptidoglycan biosynthetic process"/>
    <property type="evidence" value="ECO:0007669"/>
    <property type="project" value="UniProtKB-UniPathway"/>
</dbReference>
<dbReference type="Gene3D" id="2.60.410.10">
    <property type="entry name" value="D-Ala-D-Ala carboxypeptidase, C-terminal domain"/>
    <property type="match status" value="1"/>
</dbReference>
<evidence type="ECO:0000256" key="15">
    <source>
        <dbReference type="RuleBase" id="RU004016"/>
    </source>
</evidence>
<protein>
    <recommendedName>
        <fullName evidence="4">serine-type D-Ala-D-Ala carboxypeptidase</fullName>
        <ecNumber evidence="4">3.4.16.4</ecNumber>
    </recommendedName>
</protein>
<comment type="caution">
    <text evidence="18">The sequence shown here is derived from an EMBL/GenBank/DDBJ whole genome shotgun (WGS) entry which is preliminary data.</text>
</comment>
<evidence type="ECO:0000256" key="3">
    <source>
        <dbReference type="ARBA" id="ARBA00007164"/>
    </source>
</evidence>
<evidence type="ECO:0000256" key="5">
    <source>
        <dbReference type="ARBA" id="ARBA00022645"/>
    </source>
</evidence>
<keyword evidence="10" id="KW-0573">Peptidoglycan synthesis</keyword>
<dbReference type="UniPathway" id="UPA00219"/>
<comment type="function">
    <text evidence="1">Removes C-terminal D-alanyl residues from sugar-peptide cell wall precursors.</text>
</comment>
<dbReference type="Pfam" id="PF07943">
    <property type="entry name" value="PBP5_C"/>
    <property type="match status" value="1"/>
</dbReference>
<dbReference type="GO" id="GO:0009002">
    <property type="term" value="F:serine-type D-Ala-D-Ala carboxypeptidase activity"/>
    <property type="evidence" value="ECO:0007669"/>
    <property type="project" value="UniProtKB-EC"/>
</dbReference>
<accession>Q1YLP9</accession>
<dbReference type="EMBL" id="AAPJ01000001">
    <property type="protein sequence ID" value="EAS51682.1"/>
    <property type="molecule type" value="Genomic_DNA"/>
</dbReference>
<evidence type="ECO:0000256" key="1">
    <source>
        <dbReference type="ARBA" id="ARBA00003217"/>
    </source>
</evidence>
<evidence type="ECO:0000256" key="16">
    <source>
        <dbReference type="SAM" id="SignalP"/>
    </source>
</evidence>
<comment type="pathway">
    <text evidence="2">Cell wall biogenesis; peptidoglycan biosynthesis.</text>
</comment>
<dbReference type="AlphaFoldDB" id="Q1YLP9"/>
<keyword evidence="19" id="KW-1185">Reference proteome</keyword>
<keyword evidence="9" id="KW-0133">Cell shape</keyword>
<evidence type="ECO:0000313" key="19">
    <source>
        <dbReference type="Proteomes" id="UP000000321"/>
    </source>
</evidence>
<feature type="active site" description="Proton acceptor" evidence="13">
    <location>
        <position position="68"/>
    </location>
</feature>
<dbReference type="PRINTS" id="PR00725">
    <property type="entry name" value="DADACBPTASE1"/>
</dbReference>
<evidence type="ECO:0000256" key="4">
    <source>
        <dbReference type="ARBA" id="ARBA00012448"/>
    </source>
</evidence>
<dbReference type="Pfam" id="PF00768">
    <property type="entry name" value="Peptidase_S11"/>
    <property type="match status" value="1"/>
</dbReference>
<dbReference type="SUPFAM" id="SSF56601">
    <property type="entry name" value="beta-lactamase/transpeptidase-like"/>
    <property type="match status" value="1"/>
</dbReference>
<dbReference type="SUPFAM" id="SSF69189">
    <property type="entry name" value="Penicillin-binding protein associated domain"/>
    <property type="match status" value="1"/>
</dbReference>
<evidence type="ECO:0000256" key="7">
    <source>
        <dbReference type="ARBA" id="ARBA00022729"/>
    </source>
</evidence>
<dbReference type="GO" id="GO:0008360">
    <property type="term" value="P:regulation of cell shape"/>
    <property type="evidence" value="ECO:0007669"/>
    <property type="project" value="UniProtKB-KW"/>
</dbReference>
<evidence type="ECO:0000313" key="18">
    <source>
        <dbReference type="EMBL" id="EAS51682.1"/>
    </source>
</evidence>
<dbReference type="Proteomes" id="UP000000321">
    <property type="component" value="Unassembled WGS sequence"/>
</dbReference>
<keyword evidence="8" id="KW-0378">Hydrolase</keyword>
<dbReference type="BioCyc" id="AURANTIMONAS:SI859A1_02498-MONOMER"/>
<dbReference type="InterPro" id="IPR015956">
    <property type="entry name" value="Peniciliin-bd_prot_C_sf"/>
</dbReference>
<evidence type="ECO:0000256" key="9">
    <source>
        <dbReference type="ARBA" id="ARBA00022960"/>
    </source>
</evidence>
<evidence type="ECO:0000256" key="12">
    <source>
        <dbReference type="ARBA" id="ARBA00034000"/>
    </source>
</evidence>
<dbReference type="PANTHER" id="PTHR21581">
    <property type="entry name" value="D-ALANYL-D-ALANINE CARBOXYPEPTIDASE"/>
    <property type="match status" value="1"/>
</dbReference>
<dbReference type="InterPro" id="IPR037167">
    <property type="entry name" value="Peptidase_S11_C_sf"/>
</dbReference>
<dbReference type="InterPro" id="IPR001967">
    <property type="entry name" value="Peptidase_S11_N"/>
</dbReference>
<evidence type="ECO:0000256" key="10">
    <source>
        <dbReference type="ARBA" id="ARBA00022984"/>
    </source>
</evidence>
<keyword evidence="6" id="KW-0645">Protease</keyword>
<comment type="similarity">
    <text evidence="3 15">Belongs to the peptidase S11 family.</text>
</comment>
<feature type="chain" id="PRO_5004197668" description="serine-type D-Ala-D-Ala carboxypeptidase" evidence="16">
    <location>
        <begin position="34"/>
        <end position="393"/>
    </location>
</feature>
<evidence type="ECO:0000256" key="13">
    <source>
        <dbReference type="PIRSR" id="PIRSR618044-1"/>
    </source>
</evidence>
<keyword evidence="11" id="KW-0961">Cell wall biogenesis/degradation</keyword>
<proteinExistence type="inferred from homology"/>
<evidence type="ECO:0000256" key="8">
    <source>
        <dbReference type="ARBA" id="ARBA00022801"/>
    </source>
</evidence>
<feature type="domain" description="Peptidase S11 D-Ala-D-Ala carboxypeptidase A C-terminal" evidence="17">
    <location>
        <begin position="280"/>
        <end position="370"/>
    </location>
</feature>
<dbReference type="GO" id="GO:0071555">
    <property type="term" value="P:cell wall organization"/>
    <property type="evidence" value="ECO:0007669"/>
    <property type="project" value="UniProtKB-KW"/>
</dbReference>
<dbReference type="PANTHER" id="PTHR21581:SF6">
    <property type="entry name" value="TRAFFICKING PROTEIN PARTICLE COMPLEX SUBUNIT 12"/>
    <property type="match status" value="1"/>
</dbReference>
<feature type="active site" evidence="13">
    <location>
        <position position="130"/>
    </location>
</feature>
<dbReference type="SMART" id="SM00936">
    <property type="entry name" value="PBP5_C"/>
    <property type="match status" value="1"/>
</dbReference>
<feature type="signal peptide" evidence="16">
    <location>
        <begin position="1"/>
        <end position="33"/>
    </location>
</feature>
<dbReference type="RefSeq" id="WP_009210320.1">
    <property type="nucleotide sequence ID" value="NZ_BBWP01000002.1"/>
</dbReference>
<evidence type="ECO:0000256" key="2">
    <source>
        <dbReference type="ARBA" id="ARBA00004752"/>
    </source>
</evidence>
<dbReference type="InterPro" id="IPR012338">
    <property type="entry name" value="Beta-lactam/transpept-like"/>
</dbReference>
<dbReference type="Gene3D" id="3.40.710.10">
    <property type="entry name" value="DD-peptidase/beta-lactamase superfamily"/>
    <property type="match status" value="1"/>
</dbReference>
<reference evidence="18 19" key="1">
    <citation type="journal article" date="2008" name="Appl. Environ. Microbiol.">
        <title>Genomic insights into Mn(II) oxidation by the marine alphaproteobacterium Aurantimonas sp. strain SI85-9A1.</title>
        <authorList>
            <person name="Dick G.J."/>
            <person name="Podell S."/>
            <person name="Johnson H.A."/>
            <person name="Rivera-Espinoza Y."/>
            <person name="Bernier-Latmani R."/>
            <person name="McCarthy J.K."/>
            <person name="Torpey J.W."/>
            <person name="Clement B.G."/>
            <person name="Gaasterland T."/>
            <person name="Tebo B.M."/>
        </authorList>
    </citation>
    <scope>NUCLEOTIDE SEQUENCE [LARGE SCALE GENOMIC DNA]</scope>
    <source>
        <strain evidence="18 19">SI85-9A1</strain>
    </source>
</reference>
<dbReference type="EC" id="3.4.16.4" evidence="4"/>
<feature type="active site" description="Acyl-ester intermediate" evidence="13">
    <location>
        <position position="65"/>
    </location>
</feature>
<organism evidence="18 19">
    <name type="scientific">Aurantimonas manganoxydans (strain ATCC BAA-1229 / DSM 21871 / SI85-9A1)</name>
    <dbReference type="NCBI Taxonomy" id="287752"/>
    <lineage>
        <taxon>Bacteria</taxon>
        <taxon>Pseudomonadati</taxon>
        <taxon>Pseudomonadota</taxon>
        <taxon>Alphaproteobacteria</taxon>
        <taxon>Hyphomicrobiales</taxon>
        <taxon>Aurantimonadaceae</taxon>
        <taxon>Aurantimonas</taxon>
    </lineage>
</organism>
<keyword evidence="7 16" id="KW-0732">Signal</keyword>
<evidence type="ECO:0000256" key="6">
    <source>
        <dbReference type="ARBA" id="ARBA00022670"/>
    </source>
</evidence>
<dbReference type="GO" id="GO:0006508">
    <property type="term" value="P:proteolysis"/>
    <property type="evidence" value="ECO:0007669"/>
    <property type="project" value="UniProtKB-KW"/>
</dbReference>
<evidence type="ECO:0000256" key="14">
    <source>
        <dbReference type="PIRSR" id="PIRSR618044-2"/>
    </source>
</evidence>
<evidence type="ECO:0000259" key="17">
    <source>
        <dbReference type="SMART" id="SM00936"/>
    </source>
</evidence>
<keyword evidence="5 18" id="KW-0121">Carboxypeptidase</keyword>
<sequence>MPRRLGGALRAGLRRGFAVLAMLAALFALPAAAFETTAPTAILVDYGTGRVLYEKDADTEIPPASLAKLMTIAVLFDDLKQGRVQRDDRFVVSEHAWRTGGASSGGSTMFLPLNSEVAVEDLIRGIIVQSGNDATIVVAEGLSGSVEAFAGRMNAEAEKIGLTHSHFTNPHGLPDPEQHVSVRDLARLATYLIREFPEDYPIFAEESFTYNGIKQQNRNPLLDLGADGLKTGHTSAAGYGLVASAERDGRRIVLAMSGMGSTAERASEARRLMNFGLQDFEEVVLVTAGETLGNVQVRGGVSETVGMAAAEDLRMLVPRGSLADVEREVVENGPFVAPVAKGQRLGWVRFGRGDESLRQVPLVAETAVEEAGLFQRIADTLARHLTWGGAQTP</sequence>
<feature type="binding site" evidence="14">
    <location>
        <position position="230"/>
    </location>
    <ligand>
        <name>substrate</name>
    </ligand>
</feature>
<dbReference type="InterPro" id="IPR018044">
    <property type="entry name" value="Peptidase_S11"/>
</dbReference>